<sequence length="174" mass="19827">MIKVWLDSGANADSRREEIILPNFEFGYSQEEWDELPVGEKDRLVYDYVQGCISWGYKELRYENVHLVKIYDEGCDICQETGEWDEGVAKDLGISVEKIPLDALYRACVGAPELPADYSANVVAPHVVDNCVEDGSISLPAYLVFRSPSWGFLGLVTEFDSEEEFREDLRRFAQ</sequence>
<gene>
    <name evidence="2" type="ORF">SCBWM1_gp148</name>
</gene>
<name>A0A3G1L3R9_9CAUD</name>
<evidence type="ECO:0000313" key="3">
    <source>
        <dbReference type="Proteomes" id="UP000274731"/>
    </source>
</evidence>
<dbReference type="EMBL" id="MG450654">
    <property type="protein sequence ID" value="ATW62832.1"/>
    <property type="molecule type" value="Genomic_DNA"/>
</dbReference>
<dbReference type="InterPro" id="IPR055591">
    <property type="entry name" value="DUF7167"/>
</dbReference>
<evidence type="ECO:0000259" key="1">
    <source>
        <dbReference type="Pfam" id="PF23768"/>
    </source>
</evidence>
<evidence type="ECO:0000313" key="2">
    <source>
        <dbReference type="EMBL" id="ATW62832.1"/>
    </source>
</evidence>
<dbReference type="Pfam" id="PF23768">
    <property type="entry name" value="DUF7167"/>
    <property type="match status" value="1"/>
</dbReference>
<proteinExistence type="predicted"/>
<organism evidence="2 3">
    <name type="scientific">Synechococcus phage S-CBWM1</name>
    <dbReference type="NCBI Taxonomy" id="2053653"/>
    <lineage>
        <taxon>Viruses</taxon>
        <taxon>Duplodnaviria</taxon>
        <taxon>Heunggongvirae</taxon>
        <taxon>Uroviricota</taxon>
        <taxon>Caudoviricetes</taxon>
        <taxon>Aokuangvirus</taxon>
        <taxon>Aokuangvirus SCBWM1</taxon>
    </lineage>
</organism>
<keyword evidence="3" id="KW-1185">Reference proteome</keyword>
<reference evidence="2 3" key="1">
    <citation type="journal article" date="2018" name="Environ. Microbiol.">
        <title>Novel phage-host interactions and evolution as revealed by a cyanomyovirus isolated from an estuarine environment.</title>
        <authorList>
            <person name="Xu Y."/>
            <person name="Zhang R."/>
            <person name="Wang N."/>
            <person name="Cai L."/>
            <person name="Tong Y."/>
            <person name="Sun Q."/>
            <person name="Chen F."/>
            <person name="Jiao N."/>
        </authorList>
    </citation>
    <scope>NUCLEOTIDE SEQUENCE [LARGE SCALE GENOMIC DNA]</scope>
</reference>
<protein>
    <recommendedName>
        <fullName evidence="1">DUF7167 domain-containing protein</fullName>
    </recommendedName>
</protein>
<dbReference type="Proteomes" id="UP000274731">
    <property type="component" value="Segment"/>
</dbReference>
<accession>A0A3G1L3R9</accession>
<feature type="domain" description="DUF7167" evidence="1">
    <location>
        <begin position="2"/>
        <end position="60"/>
    </location>
</feature>